<dbReference type="EMBL" id="CP012600">
    <property type="protein sequence ID" value="ALC83694.1"/>
    <property type="molecule type" value="Genomic_DNA"/>
</dbReference>
<keyword evidence="8" id="KW-1185">Reference proteome</keyword>
<dbReference type="InterPro" id="IPR006139">
    <property type="entry name" value="D-isomer_2_OHA_DH_cat_dom"/>
</dbReference>
<dbReference type="STRING" id="1441095.AM592_20840"/>
<dbReference type="RefSeq" id="WP_053605558.1">
    <property type="nucleotide sequence ID" value="NZ_CP012600.1"/>
</dbReference>
<dbReference type="SUPFAM" id="SSF52283">
    <property type="entry name" value="Formate/glycerate dehydrogenase catalytic domain-like"/>
    <property type="match status" value="1"/>
</dbReference>
<dbReference type="Proteomes" id="UP000067625">
    <property type="component" value="Chromosome"/>
</dbReference>
<evidence type="ECO:0000256" key="2">
    <source>
        <dbReference type="ARBA" id="ARBA00023002"/>
    </source>
</evidence>
<evidence type="ECO:0000259" key="5">
    <source>
        <dbReference type="Pfam" id="PF00389"/>
    </source>
</evidence>
<reference evidence="8" key="1">
    <citation type="submission" date="2015-08" db="EMBL/GenBank/DDBJ databases">
        <title>Genome sequencing project for genomic taxonomy and phylogenomics of Bacillus-like bacteria.</title>
        <authorList>
            <person name="Liu B."/>
            <person name="Wang J."/>
            <person name="Zhu Y."/>
            <person name="Liu G."/>
            <person name="Chen Q."/>
            <person name="Chen Z."/>
            <person name="Lan J."/>
            <person name="Che J."/>
            <person name="Ge C."/>
            <person name="Shi H."/>
            <person name="Pan Z."/>
            <person name="Liu X."/>
        </authorList>
    </citation>
    <scope>NUCLEOTIDE SEQUENCE [LARGE SCALE GENOMIC DNA]</scope>
    <source>
        <strain evidence="8">FJAT-4402</strain>
    </source>
</reference>
<dbReference type="FunFam" id="3.40.50.720:FF:000363">
    <property type="entry name" value="D-isomer specific 2-hydroxyacid dehydrogenase"/>
    <property type="match status" value="1"/>
</dbReference>
<accession>A0A0M5JJQ4</accession>
<dbReference type="CDD" id="cd05300">
    <property type="entry name" value="2-Hacid_dh_1"/>
    <property type="match status" value="1"/>
</dbReference>
<dbReference type="Pfam" id="PF00389">
    <property type="entry name" value="2-Hacid_dh"/>
    <property type="match status" value="1"/>
</dbReference>
<dbReference type="AlphaFoldDB" id="A0A0M5JJQ4"/>
<dbReference type="PANTHER" id="PTHR43333">
    <property type="entry name" value="2-HACID_DH_C DOMAIN-CONTAINING PROTEIN"/>
    <property type="match status" value="1"/>
</dbReference>
<evidence type="ECO:0000256" key="1">
    <source>
        <dbReference type="ARBA" id="ARBA00005854"/>
    </source>
</evidence>
<dbReference type="InterPro" id="IPR036291">
    <property type="entry name" value="NAD(P)-bd_dom_sf"/>
</dbReference>
<sequence>MSVSMTESKKTAPVIYIRLDISEEYVKKFKEVCSEVIIEPWKLGEPEPESTMDVSDCEVLFTLGLHDNLNILKKAPNVKWVHSVSVGLDAMLHEEILSNDLIITNSKGCTSVPIAEHTIALITSFARGIPTMIKNQMNKEWASLPLTDLSYSTVGIIGYGEIGFEIAKRCKALGMGVIGCRKNPGKRRENEPADSVVGMDRVDEVLSQSDFIVLALPSTKETQSFLNKKRLSKMKKDSFLINIGRGNTVVENDLIEFLSDGRIAGAALDVFEVEPLPKDHPFWELENVIVSPHNAYNSARHHDRVMDLFLQNLKRYSEGKPLLNVVNKETGY</sequence>
<gene>
    <name evidence="7" type="ORF">AM592_20840</name>
</gene>
<name>A0A0M5JJQ4_9BACI</name>
<evidence type="ECO:0000313" key="8">
    <source>
        <dbReference type="Proteomes" id="UP000067625"/>
    </source>
</evidence>
<dbReference type="OrthoDB" id="9805416at2"/>
<evidence type="ECO:0000313" key="7">
    <source>
        <dbReference type="EMBL" id="ALC83694.1"/>
    </source>
</evidence>
<dbReference type="Gene3D" id="3.40.50.720">
    <property type="entry name" value="NAD(P)-binding Rossmann-like Domain"/>
    <property type="match status" value="2"/>
</dbReference>
<organism evidence="7 8">
    <name type="scientific">Bacillus gobiensis</name>
    <dbReference type="NCBI Taxonomy" id="1441095"/>
    <lineage>
        <taxon>Bacteria</taxon>
        <taxon>Bacillati</taxon>
        <taxon>Bacillota</taxon>
        <taxon>Bacilli</taxon>
        <taxon>Bacillales</taxon>
        <taxon>Bacillaceae</taxon>
        <taxon>Bacillus</taxon>
    </lineage>
</organism>
<evidence type="ECO:0000256" key="3">
    <source>
        <dbReference type="ARBA" id="ARBA00023027"/>
    </source>
</evidence>
<keyword evidence="2 4" id="KW-0560">Oxidoreductase</keyword>
<dbReference type="GO" id="GO:0051287">
    <property type="term" value="F:NAD binding"/>
    <property type="evidence" value="ECO:0007669"/>
    <property type="project" value="InterPro"/>
</dbReference>
<dbReference type="PANTHER" id="PTHR43333:SF1">
    <property type="entry name" value="D-ISOMER SPECIFIC 2-HYDROXYACID DEHYDROGENASE NAD-BINDING DOMAIN-CONTAINING PROTEIN"/>
    <property type="match status" value="1"/>
</dbReference>
<feature type="domain" description="D-isomer specific 2-hydroxyacid dehydrogenase catalytic" evidence="5">
    <location>
        <begin position="21"/>
        <end position="327"/>
    </location>
</feature>
<comment type="similarity">
    <text evidence="1 4">Belongs to the D-isomer specific 2-hydroxyacid dehydrogenase family.</text>
</comment>
<evidence type="ECO:0000259" key="6">
    <source>
        <dbReference type="Pfam" id="PF02826"/>
    </source>
</evidence>
<feature type="domain" description="D-isomer specific 2-hydroxyacid dehydrogenase NAD-binding" evidence="6">
    <location>
        <begin position="119"/>
        <end position="295"/>
    </location>
</feature>
<keyword evidence="3" id="KW-0520">NAD</keyword>
<proteinExistence type="inferred from homology"/>
<dbReference type="GO" id="GO:0016616">
    <property type="term" value="F:oxidoreductase activity, acting on the CH-OH group of donors, NAD or NADP as acceptor"/>
    <property type="evidence" value="ECO:0007669"/>
    <property type="project" value="InterPro"/>
</dbReference>
<dbReference type="InterPro" id="IPR006140">
    <property type="entry name" value="D-isomer_DH_NAD-bd"/>
</dbReference>
<dbReference type="SUPFAM" id="SSF51735">
    <property type="entry name" value="NAD(P)-binding Rossmann-fold domains"/>
    <property type="match status" value="1"/>
</dbReference>
<dbReference type="PATRIC" id="fig|1441095.3.peg.4614"/>
<protein>
    <submittedName>
        <fullName evidence="7">2-hydroxyacid dehydrogenase</fullName>
    </submittedName>
</protein>
<evidence type="ECO:0000256" key="4">
    <source>
        <dbReference type="RuleBase" id="RU003719"/>
    </source>
</evidence>
<reference evidence="7 8" key="2">
    <citation type="journal article" date="2016" name="Int. J. Syst. Evol. Microbiol.">
        <title>Bacillus gobiensis sp. nov., isolated from a soil sample.</title>
        <authorList>
            <person name="Liu B."/>
            <person name="Liu G.H."/>
            <person name="Cetin S."/>
            <person name="Schumann P."/>
            <person name="Pan Z.Z."/>
            <person name="Chen Q.Q."/>
        </authorList>
    </citation>
    <scope>NUCLEOTIDE SEQUENCE [LARGE SCALE GENOMIC DNA]</scope>
    <source>
        <strain evidence="7 8">FJAT-4402</strain>
    </source>
</reference>
<dbReference type="Pfam" id="PF02826">
    <property type="entry name" value="2-Hacid_dh_C"/>
    <property type="match status" value="1"/>
</dbReference>